<protein>
    <submittedName>
        <fullName evidence="1">AAA family ATPase</fullName>
    </submittedName>
</protein>
<evidence type="ECO:0000313" key="1">
    <source>
        <dbReference type="EMBL" id="MCR9016697.1"/>
    </source>
</evidence>
<gene>
    <name evidence="1" type="ORF">NU887_16800</name>
</gene>
<dbReference type="SUPFAM" id="SSF52540">
    <property type="entry name" value="P-loop containing nucleoside triphosphate hydrolases"/>
    <property type="match status" value="1"/>
</dbReference>
<keyword evidence="2" id="KW-1185">Reference proteome</keyword>
<dbReference type="RefSeq" id="WP_258424545.1">
    <property type="nucleotide sequence ID" value="NZ_JANSUY010000017.1"/>
</dbReference>
<reference evidence="1" key="1">
    <citation type="submission" date="2022-08" db="EMBL/GenBank/DDBJ databases">
        <authorList>
            <person name="Zhang D."/>
        </authorList>
    </citation>
    <scope>NUCLEOTIDE SEQUENCE</scope>
    <source>
        <strain evidence="1">XJ19-11</strain>
    </source>
</reference>
<dbReference type="AlphaFoldDB" id="A0A9X2SZH5"/>
<organism evidence="1 2">
    <name type="scientific">Aquiflexum gelatinilyticum</name>
    <dbReference type="NCBI Taxonomy" id="2961943"/>
    <lineage>
        <taxon>Bacteria</taxon>
        <taxon>Pseudomonadati</taxon>
        <taxon>Bacteroidota</taxon>
        <taxon>Cytophagia</taxon>
        <taxon>Cytophagales</taxon>
        <taxon>Cyclobacteriaceae</taxon>
        <taxon>Aquiflexum</taxon>
    </lineage>
</organism>
<sequence length="182" mass="20535">MGKVSKSLLVIVMGLPGSGKSYFAKNLAKQIGAEYLGSDELRKELGLMGNYQLGNKLSVYEEMFNRAKKIHKSGNSLVLDGTFYLQQVRDLFHFLANTLSWQLFIIHVTASEELIAKRLSKPREDSEADLEVYQKIKSEFEPILEDHLIIESTDTNLEESLKKAVKFIKSRHGKARSQGIDG</sequence>
<dbReference type="InterPro" id="IPR027417">
    <property type="entry name" value="P-loop_NTPase"/>
</dbReference>
<accession>A0A9X2SZH5</accession>
<dbReference type="Proteomes" id="UP001142175">
    <property type="component" value="Unassembled WGS sequence"/>
</dbReference>
<dbReference type="PANTHER" id="PTHR43883:SF1">
    <property type="entry name" value="GLUCONOKINASE"/>
    <property type="match status" value="1"/>
</dbReference>
<dbReference type="EMBL" id="JANSUY010000017">
    <property type="protein sequence ID" value="MCR9016697.1"/>
    <property type="molecule type" value="Genomic_DNA"/>
</dbReference>
<dbReference type="Gene3D" id="3.40.50.300">
    <property type="entry name" value="P-loop containing nucleotide triphosphate hydrolases"/>
    <property type="match status" value="1"/>
</dbReference>
<dbReference type="InterPro" id="IPR052732">
    <property type="entry name" value="Cell-binding_unc_protein"/>
</dbReference>
<name>A0A9X2SZH5_9BACT</name>
<dbReference type="Pfam" id="PF13671">
    <property type="entry name" value="AAA_33"/>
    <property type="match status" value="1"/>
</dbReference>
<dbReference type="PANTHER" id="PTHR43883">
    <property type="entry name" value="SLR0207 PROTEIN"/>
    <property type="match status" value="1"/>
</dbReference>
<evidence type="ECO:0000313" key="2">
    <source>
        <dbReference type="Proteomes" id="UP001142175"/>
    </source>
</evidence>
<proteinExistence type="predicted"/>
<comment type="caution">
    <text evidence="1">The sequence shown here is derived from an EMBL/GenBank/DDBJ whole genome shotgun (WGS) entry which is preliminary data.</text>
</comment>